<protein>
    <submittedName>
        <fullName evidence="2">Uncharacterized protein</fullName>
    </submittedName>
</protein>
<reference evidence="2 3" key="1">
    <citation type="journal article" date="2018" name="Cell">
        <title>The Chara Genome: Secondary Complexity and Implications for Plant Terrestrialization.</title>
        <authorList>
            <person name="Nishiyama T."/>
            <person name="Sakayama H."/>
            <person name="Vries J.D."/>
            <person name="Buschmann H."/>
            <person name="Saint-Marcoux D."/>
            <person name="Ullrich K.K."/>
            <person name="Haas F.B."/>
            <person name="Vanderstraeten L."/>
            <person name="Becker D."/>
            <person name="Lang D."/>
            <person name="Vosolsobe S."/>
            <person name="Rombauts S."/>
            <person name="Wilhelmsson P.K.I."/>
            <person name="Janitza P."/>
            <person name="Kern R."/>
            <person name="Heyl A."/>
            <person name="Rumpler F."/>
            <person name="Villalobos L.I.A.C."/>
            <person name="Clay J.M."/>
            <person name="Skokan R."/>
            <person name="Toyoda A."/>
            <person name="Suzuki Y."/>
            <person name="Kagoshima H."/>
            <person name="Schijlen E."/>
            <person name="Tajeshwar N."/>
            <person name="Catarino B."/>
            <person name="Hetherington A.J."/>
            <person name="Saltykova A."/>
            <person name="Bonnot C."/>
            <person name="Breuninger H."/>
            <person name="Symeonidi A."/>
            <person name="Radhakrishnan G.V."/>
            <person name="Van Nieuwerburgh F."/>
            <person name="Deforce D."/>
            <person name="Chang C."/>
            <person name="Karol K.G."/>
            <person name="Hedrich R."/>
            <person name="Ulvskov P."/>
            <person name="Glockner G."/>
            <person name="Delwiche C.F."/>
            <person name="Petrasek J."/>
            <person name="Van de Peer Y."/>
            <person name="Friml J."/>
            <person name="Beilby M."/>
            <person name="Dolan L."/>
            <person name="Kohara Y."/>
            <person name="Sugano S."/>
            <person name="Fujiyama A."/>
            <person name="Delaux P.-M."/>
            <person name="Quint M."/>
            <person name="TheiBen G."/>
            <person name="Hagemann M."/>
            <person name="Harholt J."/>
            <person name="Dunand C."/>
            <person name="Zachgo S."/>
            <person name="Langdale J."/>
            <person name="Maumus F."/>
            <person name="Straeten D.V.D."/>
            <person name="Gould S.B."/>
            <person name="Rensing S.A."/>
        </authorList>
    </citation>
    <scope>NUCLEOTIDE SEQUENCE [LARGE SCALE GENOMIC DNA]</scope>
    <source>
        <strain evidence="2 3">S276</strain>
    </source>
</reference>
<accession>A0A388MF94</accession>
<feature type="region of interest" description="Disordered" evidence="1">
    <location>
        <begin position="48"/>
        <end position="96"/>
    </location>
</feature>
<dbReference type="AlphaFoldDB" id="A0A388MF94"/>
<dbReference type="Gramene" id="GBG93152">
    <property type="protein sequence ID" value="GBG93152"/>
    <property type="gene ID" value="CBR_g59725"/>
</dbReference>
<sequence>MPSYFHLPVEKRKEMELPLAFEKPFCEAIQWQLNKPLMTCDKTLASEDLTGGGGETTNNATPGNRGSGRSGLGRKTTEDFEAASKRQRTNNGKARVEGMSYGGWPLGRVMEESTRAYCDGPDKAASTLVKATSEVGTTIAPRIGDVTDAIRGANIVIEMLVGVLV</sequence>
<keyword evidence="3" id="KW-1185">Reference proteome</keyword>
<evidence type="ECO:0000313" key="3">
    <source>
        <dbReference type="Proteomes" id="UP000265515"/>
    </source>
</evidence>
<evidence type="ECO:0000256" key="1">
    <source>
        <dbReference type="SAM" id="MobiDB-lite"/>
    </source>
</evidence>
<gene>
    <name evidence="2" type="ORF">CBR_g59725</name>
</gene>
<feature type="compositionally biased region" description="Basic and acidic residues" evidence="1">
    <location>
        <begin position="75"/>
        <end position="84"/>
    </location>
</feature>
<evidence type="ECO:0000313" key="2">
    <source>
        <dbReference type="EMBL" id="GBG93152.1"/>
    </source>
</evidence>
<name>A0A388MF94_CHABU</name>
<organism evidence="2 3">
    <name type="scientific">Chara braunii</name>
    <name type="common">Braun's stonewort</name>
    <dbReference type="NCBI Taxonomy" id="69332"/>
    <lineage>
        <taxon>Eukaryota</taxon>
        <taxon>Viridiplantae</taxon>
        <taxon>Streptophyta</taxon>
        <taxon>Charophyceae</taxon>
        <taxon>Charales</taxon>
        <taxon>Characeae</taxon>
        <taxon>Chara</taxon>
    </lineage>
</organism>
<dbReference type="Proteomes" id="UP000265515">
    <property type="component" value="Unassembled WGS sequence"/>
</dbReference>
<comment type="caution">
    <text evidence="2">The sequence shown here is derived from an EMBL/GenBank/DDBJ whole genome shotgun (WGS) entry which is preliminary data.</text>
</comment>
<dbReference type="EMBL" id="BFEA01001267">
    <property type="protein sequence ID" value="GBG93152.1"/>
    <property type="molecule type" value="Genomic_DNA"/>
</dbReference>
<proteinExistence type="predicted"/>